<evidence type="ECO:0000256" key="2">
    <source>
        <dbReference type="ARBA" id="ARBA00010401"/>
    </source>
</evidence>
<dbReference type="FunFam" id="3.90.550.10:FF:000073">
    <property type="entry name" value="UTP--glucose-1-phosphate uridylyltransferase"/>
    <property type="match status" value="1"/>
</dbReference>
<dbReference type="GO" id="GO:0003983">
    <property type="term" value="F:UTP:glucose-1-phosphate uridylyltransferase activity"/>
    <property type="evidence" value="ECO:0007669"/>
    <property type="project" value="UniProtKB-EC"/>
</dbReference>
<dbReference type="GO" id="GO:0005737">
    <property type="term" value="C:cytoplasm"/>
    <property type="evidence" value="ECO:0007669"/>
    <property type="project" value="UniProtKB-SubCell"/>
</dbReference>
<feature type="binding site" evidence="10">
    <location>
        <position position="163"/>
    </location>
    <ligand>
        <name>UTP</name>
        <dbReference type="ChEBI" id="CHEBI:46398"/>
    </ligand>
</feature>
<dbReference type="InterPro" id="IPR002618">
    <property type="entry name" value="UDPGP_fam"/>
</dbReference>
<dbReference type="EMBL" id="KJ470627">
    <property type="protein sequence ID" value="AJA91184.1"/>
    <property type="molecule type" value="mRNA"/>
</dbReference>
<dbReference type="AlphaFoldDB" id="A0A0D3N8X6"/>
<evidence type="ECO:0000256" key="7">
    <source>
        <dbReference type="ARBA" id="ARBA00048128"/>
    </source>
</evidence>
<organism evidence="11">
    <name type="scientific">Codonopsis pilosula</name>
    <dbReference type="NCBI Taxonomy" id="86864"/>
    <lineage>
        <taxon>Eukaryota</taxon>
        <taxon>Viridiplantae</taxon>
        <taxon>Streptophyta</taxon>
        <taxon>Embryophyta</taxon>
        <taxon>Tracheophyta</taxon>
        <taxon>Spermatophyta</taxon>
        <taxon>Magnoliopsida</taxon>
        <taxon>eudicotyledons</taxon>
        <taxon>Gunneridae</taxon>
        <taxon>Pentapetalae</taxon>
        <taxon>asterids</taxon>
        <taxon>campanulids</taxon>
        <taxon>Asterales</taxon>
        <taxon>Campanulaceae</taxon>
        <taxon>Codonopsis</taxon>
    </lineage>
</organism>
<dbReference type="InterPro" id="IPR029044">
    <property type="entry name" value="Nucleotide-diphossugar_trans"/>
</dbReference>
<dbReference type="GO" id="GO:0052543">
    <property type="term" value="P:callose deposition in cell wall"/>
    <property type="evidence" value="ECO:0007669"/>
    <property type="project" value="UniProtKB-ARBA"/>
</dbReference>
<evidence type="ECO:0000256" key="5">
    <source>
        <dbReference type="ARBA" id="ARBA00022679"/>
    </source>
</evidence>
<feature type="binding site" evidence="10">
    <location>
        <position position="100"/>
    </location>
    <ligand>
        <name>UTP</name>
        <dbReference type="ChEBI" id="CHEBI:46398"/>
    </ligand>
</feature>
<proteinExistence type="evidence at transcript level"/>
<evidence type="ECO:0000256" key="9">
    <source>
        <dbReference type="PIRSR" id="PIRSR000806-1"/>
    </source>
</evidence>
<evidence type="ECO:0000256" key="1">
    <source>
        <dbReference type="ARBA" id="ARBA00004496"/>
    </source>
</evidence>
<dbReference type="Pfam" id="PF01704">
    <property type="entry name" value="UDPGP"/>
    <property type="match status" value="1"/>
</dbReference>
<comment type="catalytic activity">
    <reaction evidence="7 8">
        <text>alpha-D-glucose 1-phosphate + UTP + H(+) = UDP-alpha-D-glucose + diphosphate</text>
        <dbReference type="Rhea" id="RHEA:19889"/>
        <dbReference type="ChEBI" id="CHEBI:15378"/>
        <dbReference type="ChEBI" id="CHEBI:33019"/>
        <dbReference type="ChEBI" id="CHEBI:46398"/>
        <dbReference type="ChEBI" id="CHEBI:58601"/>
        <dbReference type="ChEBI" id="CHEBI:58885"/>
        <dbReference type="EC" id="2.7.7.9"/>
    </reaction>
</comment>
<dbReference type="EC" id="2.7.7.9" evidence="3 8"/>
<name>A0A0D3N8X6_9ASTR</name>
<feature type="binding site" evidence="9">
    <location>
        <position position="193"/>
    </location>
    <ligand>
        <name>substrate</name>
    </ligand>
</feature>
<dbReference type="FunFam" id="2.160.10.10:FF:000001">
    <property type="entry name" value="UTP--glucose-1-phosphate uridylyltransferase"/>
    <property type="match status" value="1"/>
</dbReference>
<protein>
    <recommendedName>
        <fullName evidence="3 8">UTP--glucose-1-phosphate uridylyltransferase</fullName>
        <ecNumber evidence="3 8">2.7.7.9</ecNumber>
    </recommendedName>
</protein>
<evidence type="ECO:0000313" key="11">
    <source>
        <dbReference type="EMBL" id="AJA91184.1"/>
    </source>
</evidence>
<keyword evidence="4" id="KW-0963">Cytoplasm</keyword>
<feature type="binding site" evidence="10">
    <location>
        <position position="223"/>
    </location>
    <ligand>
        <name>UTP</name>
        <dbReference type="ChEBI" id="CHEBI:46398"/>
    </ligand>
</feature>
<accession>A0A0D3N8X6</accession>
<comment type="similarity">
    <text evidence="2 8">Belongs to the UDPGP type 1 family.</text>
</comment>
<keyword evidence="6 8" id="KW-0548">Nucleotidyltransferase</keyword>
<dbReference type="CDD" id="cd00897">
    <property type="entry name" value="UGPase_euk"/>
    <property type="match status" value="1"/>
</dbReference>
<dbReference type="PANTHER" id="PTHR43511">
    <property type="match status" value="1"/>
</dbReference>
<feature type="binding site" evidence="10">
    <location>
        <position position="361"/>
    </location>
    <ligand>
        <name>UTP</name>
        <dbReference type="ChEBI" id="CHEBI:46398"/>
    </ligand>
</feature>
<sequence>MAAADTEKLAKLQSAVAALNQISQNEKSGFINLVSRYLSGEAQHVEWSKIQTPTDEIVVPYDTLASVPEDSSETKKLLDKLVVLKLNGGLGTTMGCTGPKSVIEVRNGLTFLDLIVVQIESLNTKYGCNVPLLLMNSFNTHDDTLKIVEKYSNSKIEIHTFNQSQFPRLVVDEFLPLPSKGNAGKDGWYPPGHGDVFPALVNSGKLDTLLSQGKEYVFVANSDNLGAVVDLKILHHLIQNKNEYCMEVTPKTLADVKGGTLISYEGKVQLLEIAQVPDEHVNEFKSIEKFKIFNTNNLWVNLNAIKRLVQADALKMEIIPNPKEVDGIKVLQLETAAGAAIKFFDHSIGINVPRSRFLPVKATSDLLLVQSDLYSVSDGYVTRNTARKNPANPSIELGPEFKKVGSFLSRFKSIPSIIELDSLKVSGDVYFGSSVVLKGKVVIAAKSGVKLEIPNGAVLENKEVNGPEDI</sequence>
<dbReference type="PIRSF" id="PIRSF000806">
    <property type="entry name" value="UDPGP"/>
    <property type="match status" value="1"/>
</dbReference>
<dbReference type="Gene3D" id="3.90.550.10">
    <property type="entry name" value="Spore Coat Polysaccharide Biosynthesis Protein SpsA, Chain A"/>
    <property type="match status" value="1"/>
</dbReference>
<comment type="subcellular location">
    <subcellularLocation>
        <location evidence="1">Cytoplasm</location>
    </subcellularLocation>
</comment>
<evidence type="ECO:0000256" key="4">
    <source>
        <dbReference type="ARBA" id="ARBA00022490"/>
    </source>
</evidence>
<feature type="binding site" evidence="10">
    <location>
        <position position="192"/>
    </location>
    <ligand>
        <name>UTP</name>
        <dbReference type="ChEBI" id="CHEBI:46398"/>
    </ligand>
</feature>
<reference evidence="11" key="1">
    <citation type="submission" date="2014-02" db="EMBL/GenBank/DDBJ databases">
        <authorList>
            <person name="Gao J."/>
            <person name="Cao L."/>
            <person name="Wang D."/>
        </authorList>
    </citation>
    <scope>NUCLEOTIDE SEQUENCE</scope>
</reference>
<dbReference type="Gene3D" id="2.160.10.10">
    <property type="entry name" value="Hexapeptide repeat proteins"/>
    <property type="match status" value="1"/>
</dbReference>
<dbReference type="GO" id="GO:0006011">
    <property type="term" value="P:UDP-alpha-D-glucose metabolic process"/>
    <property type="evidence" value="ECO:0007669"/>
    <property type="project" value="UniProtKB-UniRule"/>
</dbReference>
<reference evidence="11" key="2">
    <citation type="journal article" date="2015" name="PLoS ONE">
        <title>Transcriptome Sequencing of Codonopsis pilosula and Identification of Candidate Genes Involved in Polysaccharide Biosynthesis.</title>
        <authorList>
            <person name="Gao J.P."/>
            <person name="Wang D."/>
            <person name="Cao L.Y."/>
            <person name="Sun H.F."/>
        </authorList>
    </citation>
    <scope>NUCLEOTIDE SEQUENCE</scope>
</reference>
<evidence type="ECO:0000256" key="10">
    <source>
        <dbReference type="PIRSR" id="PIRSR000806-2"/>
    </source>
</evidence>
<keyword evidence="5 8" id="KW-0808">Transferase</keyword>
<dbReference type="SUPFAM" id="SSF53448">
    <property type="entry name" value="Nucleotide-diphospho-sugar transferases"/>
    <property type="match status" value="1"/>
</dbReference>
<evidence type="ECO:0000256" key="3">
    <source>
        <dbReference type="ARBA" id="ARBA00012415"/>
    </source>
</evidence>
<evidence type="ECO:0000256" key="6">
    <source>
        <dbReference type="ARBA" id="ARBA00022695"/>
    </source>
</evidence>
<dbReference type="InterPro" id="IPR016267">
    <property type="entry name" value="UDPGP_trans"/>
</dbReference>
<evidence type="ECO:0000256" key="8">
    <source>
        <dbReference type="PIRNR" id="PIRNR000806"/>
    </source>
</evidence>